<keyword evidence="5 6" id="KW-0472">Membrane</keyword>
<evidence type="ECO:0000256" key="4">
    <source>
        <dbReference type="ARBA" id="ARBA00022989"/>
    </source>
</evidence>
<dbReference type="InterPro" id="IPR003339">
    <property type="entry name" value="ABC/ECF_trnsptr_transmembrane"/>
</dbReference>
<dbReference type="EMBL" id="FQVB01000029">
    <property type="protein sequence ID" value="SHF84003.1"/>
    <property type="molecule type" value="Genomic_DNA"/>
</dbReference>
<dbReference type="PANTHER" id="PTHR34857:SF2">
    <property type="entry name" value="SLL0384 PROTEIN"/>
    <property type="match status" value="1"/>
</dbReference>
<feature type="transmembrane region" description="Helical" evidence="6">
    <location>
        <begin position="111"/>
        <end position="127"/>
    </location>
</feature>
<dbReference type="AlphaFoldDB" id="A0A1M5EXJ7"/>
<reference evidence="8" key="1">
    <citation type="submission" date="2016-11" db="EMBL/GenBank/DDBJ databases">
        <authorList>
            <person name="Varghese N."/>
            <person name="Submissions S."/>
        </authorList>
    </citation>
    <scope>NUCLEOTIDE SEQUENCE [LARGE SCALE GENOMIC DNA]</scope>
    <source>
        <strain evidence="8">DSM 9756</strain>
    </source>
</reference>
<dbReference type="RefSeq" id="WP_073040439.1">
    <property type="nucleotide sequence ID" value="NZ_FQVB01000029.1"/>
</dbReference>
<dbReference type="STRING" id="1121391.SAMN02745206_02752"/>
<keyword evidence="3 6" id="KW-0812">Transmembrane</keyword>
<protein>
    <submittedName>
        <fullName evidence="7">Energy-coupling factor transport system permease protein</fullName>
    </submittedName>
</protein>
<evidence type="ECO:0000313" key="8">
    <source>
        <dbReference type="Proteomes" id="UP000184076"/>
    </source>
</evidence>
<keyword evidence="8" id="KW-1185">Reference proteome</keyword>
<feature type="transmembrane region" description="Helical" evidence="6">
    <location>
        <begin position="49"/>
        <end position="71"/>
    </location>
</feature>
<accession>A0A1M5EXJ7</accession>
<dbReference type="CDD" id="cd16914">
    <property type="entry name" value="EcfT"/>
    <property type="match status" value="1"/>
</dbReference>
<evidence type="ECO:0000256" key="1">
    <source>
        <dbReference type="ARBA" id="ARBA00004141"/>
    </source>
</evidence>
<evidence type="ECO:0000256" key="3">
    <source>
        <dbReference type="ARBA" id="ARBA00022692"/>
    </source>
</evidence>
<name>A0A1M5EXJ7_9BACT</name>
<evidence type="ECO:0000313" key="7">
    <source>
        <dbReference type="EMBL" id="SHF84003.1"/>
    </source>
</evidence>
<evidence type="ECO:0000256" key="5">
    <source>
        <dbReference type="ARBA" id="ARBA00023136"/>
    </source>
</evidence>
<comment type="subcellular location">
    <subcellularLocation>
        <location evidence="1">Membrane</location>
        <topology evidence="1">Multi-pass membrane protein</topology>
    </subcellularLocation>
</comment>
<dbReference type="Pfam" id="PF02361">
    <property type="entry name" value="CbiQ"/>
    <property type="match status" value="1"/>
</dbReference>
<keyword evidence="2" id="KW-1003">Cell membrane</keyword>
<feature type="transmembrane region" description="Helical" evidence="6">
    <location>
        <begin position="83"/>
        <end position="99"/>
    </location>
</feature>
<dbReference type="PANTHER" id="PTHR34857">
    <property type="entry name" value="SLL0384 PROTEIN"/>
    <property type="match status" value="1"/>
</dbReference>
<sequence>MKALDPRIRLGLGLLFVATVLATHSRTVLLLEAAGLLTLIPLLGLLRPWGASLRLTLPMIAIVFLVSLLAFDLKTAVDLSVRLHNLFAASFVFFRMLTAEELAGALRAMKVPYVFVFMLTTAMRYVPLMGRKIRNIRDAQTARGIDLRFRPGNIGHFTALVIPLLFQAFILADHLALAMESRGFSRRERTETPSGRLGIRDAGAALAAALLCTLLIWWDRKGGL</sequence>
<feature type="transmembrane region" description="Helical" evidence="6">
    <location>
        <begin position="197"/>
        <end position="218"/>
    </location>
</feature>
<keyword evidence="4 6" id="KW-1133">Transmembrane helix</keyword>
<dbReference type="GO" id="GO:0005886">
    <property type="term" value="C:plasma membrane"/>
    <property type="evidence" value="ECO:0007669"/>
    <property type="project" value="UniProtKB-ARBA"/>
</dbReference>
<evidence type="ECO:0000256" key="2">
    <source>
        <dbReference type="ARBA" id="ARBA00022475"/>
    </source>
</evidence>
<proteinExistence type="predicted"/>
<dbReference type="InterPro" id="IPR051611">
    <property type="entry name" value="ECF_transporter_component"/>
</dbReference>
<evidence type="ECO:0000256" key="6">
    <source>
        <dbReference type="SAM" id="Phobius"/>
    </source>
</evidence>
<organism evidence="7 8">
    <name type="scientific">Desulfacinum infernum DSM 9756</name>
    <dbReference type="NCBI Taxonomy" id="1121391"/>
    <lineage>
        <taxon>Bacteria</taxon>
        <taxon>Pseudomonadati</taxon>
        <taxon>Thermodesulfobacteriota</taxon>
        <taxon>Syntrophobacteria</taxon>
        <taxon>Syntrophobacterales</taxon>
        <taxon>Syntrophobacteraceae</taxon>
        <taxon>Desulfacinum</taxon>
    </lineage>
</organism>
<dbReference type="Proteomes" id="UP000184076">
    <property type="component" value="Unassembled WGS sequence"/>
</dbReference>
<gene>
    <name evidence="7" type="ORF">SAMN02745206_02752</name>
</gene>
<feature type="transmembrane region" description="Helical" evidence="6">
    <location>
        <begin position="157"/>
        <end position="177"/>
    </location>
</feature>